<dbReference type="EMBL" id="QCYK01000001">
    <property type="protein sequence ID" value="PUZ29804.1"/>
    <property type="molecule type" value="Genomic_DNA"/>
</dbReference>
<comment type="caution">
    <text evidence="7">The sequence shown here is derived from an EMBL/GenBank/DDBJ whole genome shotgun (WGS) entry which is preliminary data.</text>
</comment>
<dbReference type="PIRSF" id="PIRSF006060">
    <property type="entry name" value="AA_transporter"/>
    <property type="match status" value="1"/>
</dbReference>
<keyword evidence="5 6" id="KW-0472">Membrane</keyword>
<evidence type="ECO:0000313" key="7">
    <source>
        <dbReference type="EMBL" id="PUZ29804.1"/>
    </source>
</evidence>
<feature type="transmembrane region" description="Helical" evidence="6">
    <location>
        <begin position="49"/>
        <end position="69"/>
    </location>
</feature>
<evidence type="ECO:0000256" key="2">
    <source>
        <dbReference type="ARBA" id="ARBA00022448"/>
    </source>
</evidence>
<keyword evidence="8" id="KW-1185">Reference proteome</keyword>
<dbReference type="Proteomes" id="UP000244450">
    <property type="component" value="Unassembled WGS sequence"/>
</dbReference>
<evidence type="ECO:0000256" key="5">
    <source>
        <dbReference type="ARBA" id="ARBA00023136"/>
    </source>
</evidence>
<keyword evidence="2" id="KW-0813">Transport</keyword>
<feature type="transmembrane region" description="Helical" evidence="6">
    <location>
        <begin position="416"/>
        <end position="435"/>
    </location>
</feature>
<dbReference type="GO" id="GO:0016020">
    <property type="term" value="C:membrane"/>
    <property type="evidence" value="ECO:0007669"/>
    <property type="project" value="UniProtKB-SubCell"/>
</dbReference>
<feature type="transmembrane region" description="Helical" evidence="6">
    <location>
        <begin position="21"/>
        <end position="43"/>
    </location>
</feature>
<dbReference type="Gene3D" id="1.20.1740.10">
    <property type="entry name" value="Amino acid/polyamine transporter I"/>
    <property type="match status" value="1"/>
</dbReference>
<organism evidence="7 8">
    <name type="scientific">Chitinophaga parva</name>
    <dbReference type="NCBI Taxonomy" id="2169414"/>
    <lineage>
        <taxon>Bacteria</taxon>
        <taxon>Pseudomonadati</taxon>
        <taxon>Bacteroidota</taxon>
        <taxon>Chitinophagia</taxon>
        <taxon>Chitinophagales</taxon>
        <taxon>Chitinophagaceae</taxon>
        <taxon>Chitinophaga</taxon>
    </lineage>
</organism>
<evidence type="ECO:0000256" key="4">
    <source>
        <dbReference type="ARBA" id="ARBA00022989"/>
    </source>
</evidence>
<sequence>MQESVADNAHSLKRSLSAFQLVTLGLGVIIGAGLFSLTGLAAANNAGPAVTLSFIVSAVGCCFAGLCYAEFSSMIPVAGSAYTYAYATMGEVLAWIIGWDLVLEFSVGGATVAISWSNYLTEFLAGYHLYLPPQLVRSPFELVTLADGSQVHAWFNLPALLVVVAMSLLLMRGTRGSAIWNAIVVSLKVGVVLVFIALGWQYINPANYHPYIPANTGVFGAYGWSGILRGAGVIFFVYLGFDMVSTAAQEARNPQRNMPIGILGSLALCTVLFLLFSHVLTGLAPYQEFKDSAAPVAVALKHTPYTWLAQAVILAIIVGYTSVILVDLLAQSRVFYAMANDGLLPGIFAEIHPKFRTPWKSNILLCVFVGGFAAIVPLHVVGEMTSIGTLLAFVIVCAGVWIMRRKMPDAPRAFKTPWVPFVPIMGILVCLAMMISLPGDTWLRLIIWMAIGLVIYFGYGKKRSKVRAAGQ</sequence>
<evidence type="ECO:0000256" key="1">
    <source>
        <dbReference type="ARBA" id="ARBA00004141"/>
    </source>
</evidence>
<protein>
    <submittedName>
        <fullName evidence="7">Amino acid transporter</fullName>
    </submittedName>
</protein>
<feature type="transmembrane region" description="Helical" evidence="6">
    <location>
        <begin position="222"/>
        <end position="241"/>
    </location>
</feature>
<evidence type="ECO:0000256" key="6">
    <source>
        <dbReference type="SAM" id="Phobius"/>
    </source>
</evidence>
<feature type="transmembrane region" description="Helical" evidence="6">
    <location>
        <begin position="363"/>
        <end position="381"/>
    </location>
</feature>
<evidence type="ECO:0000256" key="3">
    <source>
        <dbReference type="ARBA" id="ARBA00022692"/>
    </source>
</evidence>
<gene>
    <name evidence="7" type="ORF">DCC81_02825</name>
</gene>
<reference evidence="7 8" key="1">
    <citation type="submission" date="2018-04" db="EMBL/GenBank/DDBJ databases">
        <title>Chitinophaga fuyangensis sp. nov., isolated from soil in a chemical factory.</title>
        <authorList>
            <person name="Chen K."/>
        </authorList>
    </citation>
    <scope>NUCLEOTIDE SEQUENCE [LARGE SCALE GENOMIC DNA]</scope>
    <source>
        <strain evidence="7 8">LY-1</strain>
    </source>
</reference>
<feature type="transmembrane region" description="Helical" evidence="6">
    <location>
        <begin position="153"/>
        <end position="171"/>
    </location>
</feature>
<evidence type="ECO:0000313" key="8">
    <source>
        <dbReference type="Proteomes" id="UP000244450"/>
    </source>
</evidence>
<dbReference type="GO" id="GO:0015171">
    <property type="term" value="F:amino acid transmembrane transporter activity"/>
    <property type="evidence" value="ECO:0007669"/>
    <property type="project" value="TreeGrafter"/>
</dbReference>
<dbReference type="Pfam" id="PF13520">
    <property type="entry name" value="AA_permease_2"/>
    <property type="match status" value="1"/>
</dbReference>
<accession>A0A2T7BQ52</accession>
<comment type="subcellular location">
    <subcellularLocation>
        <location evidence="1">Membrane</location>
        <topology evidence="1">Multi-pass membrane protein</topology>
    </subcellularLocation>
</comment>
<feature type="transmembrane region" description="Helical" evidence="6">
    <location>
        <begin position="387"/>
        <end position="404"/>
    </location>
</feature>
<keyword evidence="4 6" id="KW-1133">Transmembrane helix</keyword>
<feature type="transmembrane region" description="Helical" evidence="6">
    <location>
        <begin position="178"/>
        <end position="202"/>
    </location>
</feature>
<dbReference type="AlphaFoldDB" id="A0A2T7BQ52"/>
<keyword evidence="3 6" id="KW-0812">Transmembrane</keyword>
<proteinExistence type="predicted"/>
<name>A0A2T7BQ52_9BACT</name>
<feature type="transmembrane region" description="Helical" evidence="6">
    <location>
        <begin position="307"/>
        <end position="330"/>
    </location>
</feature>
<dbReference type="PANTHER" id="PTHR43243:SF4">
    <property type="entry name" value="CATIONIC AMINO ACID TRANSPORTER 4"/>
    <property type="match status" value="1"/>
</dbReference>
<dbReference type="InterPro" id="IPR002293">
    <property type="entry name" value="AA/rel_permease1"/>
</dbReference>
<feature type="transmembrane region" description="Helical" evidence="6">
    <location>
        <begin position="262"/>
        <end position="287"/>
    </location>
</feature>
<feature type="transmembrane region" description="Helical" evidence="6">
    <location>
        <begin position="441"/>
        <end position="459"/>
    </location>
</feature>
<dbReference type="OrthoDB" id="9762947at2"/>
<dbReference type="PANTHER" id="PTHR43243">
    <property type="entry name" value="INNER MEMBRANE TRANSPORTER YGJI-RELATED"/>
    <property type="match status" value="1"/>
</dbReference>